<organism evidence="12 13">
    <name type="scientific">Brassicogethes aeneus</name>
    <name type="common">Rape pollen beetle</name>
    <name type="synonym">Meligethes aeneus</name>
    <dbReference type="NCBI Taxonomy" id="1431903"/>
    <lineage>
        <taxon>Eukaryota</taxon>
        <taxon>Metazoa</taxon>
        <taxon>Ecdysozoa</taxon>
        <taxon>Arthropoda</taxon>
        <taxon>Hexapoda</taxon>
        <taxon>Insecta</taxon>
        <taxon>Pterygota</taxon>
        <taxon>Neoptera</taxon>
        <taxon>Endopterygota</taxon>
        <taxon>Coleoptera</taxon>
        <taxon>Polyphaga</taxon>
        <taxon>Cucujiformia</taxon>
        <taxon>Nitidulidae</taxon>
        <taxon>Meligethinae</taxon>
        <taxon>Brassicogethes</taxon>
    </lineage>
</organism>
<feature type="compositionally biased region" description="Polar residues" evidence="10">
    <location>
        <begin position="1"/>
        <end position="15"/>
    </location>
</feature>
<dbReference type="InterPro" id="IPR036397">
    <property type="entry name" value="RNaseH_sf"/>
</dbReference>
<dbReference type="SMART" id="SM00474">
    <property type="entry name" value="35EXOc"/>
    <property type="match status" value="1"/>
</dbReference>
<dbReference type="GO" id="GO:0071038">
    <property type="term" value="P:TRAMP-dependent tRNA surveillance pathway"/>
    <property type="evidence" value="ECO:0007669"/>
    <property type="project" value="TreeGrafter"/>
</dbReference>
<evidence type="ECO:0000256" key="7">
    <source>
        <dbReference type="ARBA" id="ARBA00023242"/>
    </source>
</evidence>
<keyword evidence="4" id="KW-0378">Hydrolase</keyword>
<feature type="region of interest" description="Disordered" evidence="10">
    <location>
        <begin position="755"/>
        <end position="945"/>
    </location>
</feature>
<keyword evidence="2" id="KW-0698">rRNA processing</keyword>
<sequence>MASGENSTMKSGNTAKDSDKNKEILPGYKTIEDFTKEGFKSLVQAIKHSNALPGGRDWSFYKTHDAFKKIMSDERNTIQKLINTILRANEIEGSIRNRIRDEATEVIIEANDQILEKVAGHIDEMNGIRKSTYEPIVIQAVSAELPINGSWNRVNNATFSVSSSMTSNATPNANSVRLLTAKNIIRPQSLFRDKINNALDSPWEPKITDKPNSLKPLAIFLEQTENGQEFSHPYEFELERFTPSADDLFKEPPQEPRPTAETPLIEISTPEQLTKLVKDLRKFKVIAIDLEHHSYRSFMGITCLMQISTTEKDYLIDTLALRDNLHVLNEIFTKSSVVKVFHGAESDIQWLQRDLSLYIVNMFDTFQAAKLLDYSRLSLAYLLNRFCNFMPNKQFQLADWRIRPLPEELKSYAREDTHYLIYIYQKLKEALYEKANGQDNLLKSVFQRSRDVCLRRYFKPVLREDSYMDFYRKCKRMFDNRQLYALKELYKWRDTISREEDESTGYVLPNHMLLQIAESLPREMHGVLACCNPIPPLVKANLLDLHHIVLKARDQPLNKAILQEDTRARGQTKKVSKINVDSPLNCPHDLTKASEFRDDLPTLLNDQSNNSIFSMLEKSVGTEKTASLFSVFNTPENSEDETTNANQETIKFLAPYQRYTMVKPFIQAEEERLQQEKEEEDQRAEKAAEEERSDAQRIESVKQHYMELKRQTVESQSLIEMGGTRKRKRRTSGDDLLFNLMYDGLESNIQTPVPIISFSNNQDTNRNKRKSGDNHDNGSPSKLFKIDSEGTPQKQQQQKNKGYNNKKNKNKNQKGNQGNNQEPKQNKNNSPNVQQGGRGKNRNNRNRTPNRQQNPQNQQGQNNFTQDSFDYSSVDYRQFQGGASGAQKPKDFQSHFRPKGKGKGQNKGFNRSQTFGGAPKWAGSRGGGRGGGSRGRGGGSRGRGR</sequence>
<dbReference type="FunFam" id="3.30.420.10:FF:000059">
    <property type="entry name" value="Exosome complex exonuclease Rrp6"/>
    <property type="match status" value="1"/>
</dbReference>
<evidence type="ECO:0000313" key="13">
    <source>
        <dbReference type="Proteomes" id="UP001154078"/>
    </source>
</evidence>
<keyword evidence="13" id="KW-1185">Reference proteome</keyword>
<dbReference type="GO" id="GO:0071039">
    <property type="term" value="P:nuclear polyadenylation-dependent CUT catabolic process"/>
    <property type="evidence" value="ECO:0007669"/>
    <property type="project" value="TreeGrafter"/>
</dbReference>
<feature type="compositionally biased region" description="Low complexity" evidence="10">
    <location>
        <begin position="813"/>
        <end position="829"/>
    </location>
</feature>
<dbReference type="FunFam" id="1.10.150.80:FF:000001">
    <property type="entry name" value="Putative exosome component 10"/>
    <property type="match status" value="1"/>
</dbReference>
<dbReference type="GO" id="GO:0071035">
    <property type="term" value="P:nuclear polyadenylation-dependent rRNA catabolic process"/>
    <property type="evidence" value="ECO:0007669"/>
    <property type="project" value="TreeGrafter"/>
</dbReference>
<feature type="domain" description="HRDC" evidence="11">
    <location>
        <begin position="479"/>
        <end position="559"/>
    </location>
</feature>
<dbReference type="GO" id="GO:0003727">
    <property type="term" value="F:single-stranded RNA binding"/>
    <property type="evidence" value="ECO:0007669"/>
    <property type="project" value="TreeGrafter"/>
</dbReference>
<dbReference type="CDD" id="cd06147">
    <property type="entry name" value="Rrp6p_like_exo"/>
    <property type="match status" value="1"/>
</dbReference>
<feature type="region of interest" description="Disordered" evidence="10">
    <location>
        <begin position="672"/>
        <end position="699"/>
    </location>
</feature>
<dbReference type="Pfam" id="PF08066">
    <property type="entry name" value="PMC2NT"/>
    <property type="match status" value="1"/>
</dbReference>
<dbReference type="GO" id="GO:0005730">
    <property type="term" value="C:nucleolus"/>
    <property type="evidence" value="ECO:0007669"/>
    <property type="project" value="TreeGrafter"/>
</dbReference>
<feature type="compositionally biased region" description="Basic and acidic residues" evidence="10">
    <location>
        <begin position="683"/>
        <end position="699"/>
    </location>
</feature>
<keyword evidence="6" id="KW-0269">Exonuclease</keyword>
<evidence type="ECO:0000256" key="9">
    <source>
        <dbReference type="ARBA" id="ARBA00070365"/>
    </source>
</evidence>
<feature type="region of interest" description="Disordered" evidence="10">
    <location>
        <begin position="1"/>
        <end position="21"/>
    </location>
</feature>
<evidence type="ECO:0000256" key="3">
    <source>
        <dbReference type="ARBA" id="ARBA00022722"/>
    </source>
</evidence>
<evidence type="ECO:0000256" key="8">
    <source>
        <dbReference type="ARBA" id="ARBA00043957"/>
    </source>
</evidence>
<dbReference type="InterPro" id="IPR002121">
    <property type="entry name" value="HRDC_dom"/>
</dbReference>
<name>A0A9P0FJF0_BRAAE</name>
<dbReference type="InterPro" id="IPR049559">
    <property type="entry name" value="Rrp6p-like_exo"/>
</dbReference>
<dbReference type="Proteomes" id="UP001154078">
    <property type="component" value="Chromosome 5"/>
</dbReference>
<dbReference type="GO" id="GO:0071037">
    <property type="term" value="P:nuclear polyadenylation-dependent snRNA catabolic process"/>
    <property type="evidence" value="ECO:0007669"/>
    <property type="project" value="TreeGrafter"/>
</dbReference>
<dbReference type="InterPro" id="IPR010997">
    <property type="entry name" value="HRDC-like_sf"/>
</dbReference>
<keyword evidence="7" id="KW-0539">Nucleus</keyword>
<dbReference type="SUPFAM" id="SSF53098">
    <property type="entry name" value="Ribonuclease H-like"/>
    <property type="match status" value="1"/>
</dbReference>
<gene>
    <name evidence="12" type="ORF">MELIAE_LOCUS7761</name>
</gene>
<feature type="compositionally biased region" description="Polar residues" evidence="10">
    <location>
        <begin position="755"/>
        <end position="764"/>
    </location>
</feature>
<dbReference type="InterPro" id="IPR012588">
    <property type="entry name" value="Exosome-assoc_fac_Rrp6_N"/>
</dbReference>
<evidence type="ECO:0000256" key="5">
    <source>
        <dbReference type="ARBA" id="ARBA00022835"/>
    </source>
</evidence>
<dbReference type="PANTHER" id="PTHR12124:SF47">
    <property type="entry name" value="EXOSOME COMPONENT 10"/>
    <property type="match status" value="1"/>
</dbReference>
<protein>
    <recommendedName>
        <fullName evidence="9">Exosome complex component 10 homolog</fullName>
    </recommendedName>
</protein>
<dbReference type="Gene3D" id="1.10.150.80">
    <property type="entry name" value="HRDC domain"/>
    <property type="match status" value="1"/>
</dbReference>
<keyword evidence="3" id="KW-0540">Nuclease</keyword>
<dbReference type="Pfam" id="PF01612">
    <property type="entry name" value="DNA_pol_A_exo1"/>
    <property type="match status" value="1"/>
</dbReference>
<feature type="compositionally biased region" description="Low complexity" evidence="10">
    <location>
        <begin position="793"/>
        <end position="803"/>
    </location>
</feature>
<dbReference type="OrthoDB" id="2250022at2759"/>
<feature type="compositionally biased region" description="Gly residues" evidence="10">
    <location>
        <begin position="924"/>
        <end position="945"/>
    </location>
</feature>
<dbReference type="Gene3D" id="3.30.420.10">
    <property type="entry name" value="Ribonuclease H-like superfamily/Ribonuclease H"/>
    <property type="match status" value="1"/>
</dbReference>
<dbReference type="Pfam" id="PF00570">
    <property type="entry name" value="HRDC"/>
    <property type="match status" value="1"/>
</dbReference>
<dbReference type="InterPro" id="IPR002562">
    <property type="entry name" value="3'-5'_exonuclease_dom"/>
</dbReference>
<comment type="similarity">
    <text evidence="8">Belongs to the exosome component 10/RRP6 family.</text>
</comment>
<dbReference type="SMART" id="SM00341">
    <property type="entry name" value="HRDC"/>
    <property type="match status" value="1"/>
</dbReference>
<evidence type="ECO:0000256" key="10">
    <source>
        <dbReference type="SAM" id="MobiDB-lite"/>
    </source>
</evidence>
<dbReference type="InterPro" id="IPR012337">
    <property type="entry name" value="RNaseH-like_sf"/>
</dbReference>
<reference evidence="12" key="1">
    <citation type="submission" date="2021-12" db="EMBL/GenBank/DDBJ databases">
        <authorList>
            <person name="King R."/>
        </authorList>
    </citation>
    <scope>NUCLEOTIDE SEQUENCE</scope>
</reference>
<feature type="compositionally biased region" description="Low complexity" evidence="10">
    <location>
        <begin position="846"/>
        <end position="866"/>
    </location>
</feature>
<accession>A0A9P0FJF0</accession>
<dbReference type="AlphaFoldDB" id="A0A9P0FJF0"/>
<keyword evidence="5" id="KW-0271">Exosome</keyword>
<dbReference type="EMBL" id="OV121136">
    <property type="protein sequence ID" value="CAH0556935.1"/>
    <property type="molecule type" value="Genomic_DNA"/>
</dbReference>
<dbReference type="GO" id="GO:0071036">
    <property type="term" value="P:nuclear polyadenylation-dependent snoRNA catabolic process"/>
    <property type="evidence" value="ECO:0007669"/>
    <property type="project" value="TreeGrafter"/>
</dbReference>
<dbReference type="GO" id="GO:0071051">
    <property type="term" value="P:poly(A)-dependent snoRNA 3'-end processing"/>
    <property type="evidence" value="ECO:0007669"/>
    <property type="project" value="TreeGrafter"/>
</dbReference>
<dbReference type="GO" id="GO:0071040">
    <property type="term" value="P:nuclear polyadenylation-dependent antisense transcript catabolic process"/>
    <property type="evidence" value="ECO:0007669"/>
    <property type="project" value="TreeGrafter"/>
</dbReference>
<dbReference type="GO" id="GO:0000176">
    <property type="term" value="C:nuclear exosome (RNase complex)"/>
    <property type="evidence" value="ECO:0007669"/>
    <property type="project" value="InterPro"/>
</dbReference>
<evidence type="ECO:0000256" key="2">
    <source>
        <dbReference type="ARBA" id="ARBA00022552"/>
    </source>
</evidence>
<dbReference type="GO" id="GO:0000166">
    <property type="term" value="F:nucleotide binding"/>
    <property type="evidence" value="ECO:0007669"/>
    <property type="project" value="InterPro"/>
</dbReference>
<comment type="subcellular location">
    <subcellularLocation>
        <location evidence="1">Nucleus</location>
    </subcellularLocation>
</comment>
<evidence type="ECO:0000256" key="1">
    <source>
        <dbReference type="ARBA" id="ARBA00004123"/>
    </source>
</evidence>
<evidence type="ECO:0000313" key="12">
    <source>
        <dbReference type="EMBL" id="CAH0556935.1"/>
    </source>
</evidence>
<dbReference type="PANTHER" id="PTHR12124">
    <property type="entry name" value="POLYMYOSITIS/SCLERODERMA AUTOANTIGEN-RELATED"/>
    <property type="match status" value="1"/>
</dbReference>
<dbReference type="InterPro" id="IPR044876">
    <property type="entry name" value="HRDC_dom_sf"/>
</dbReference>
<proteinExistence type="inferred from homology"/>
<dbReference type="GO" id="GO:0000467">
    <property type="term" value="P:exonucleolytic trimming to generate mature 3'-end of 5.8S rRNA from tricistronic rRNA transcript (SSU-rRNA, 5.8S rRNA, LSU-rRNA)"/>
    <property type="evidence" value="ECO:0007669"/>
    <property type="project" value="InterPro"/>
</dbReference>
<dbReference type="GO" id="GO:0000175">
    <property type="term" value="F:3'-5'-RNA exonuclease activity"/>
    <property type="evidence" value="ECO:0007669"/>
    <property type="project" value="InterPro"/>
</dbReference>
<evidence type="ECO:0000259" key="11">
    <source>
        <dbReference type="PROSITE" id="PS50967"/>
    </source>
</evidence>
<evidence type="ECO:0000256" key="6">
    <source>
        <dbReference type="ARBA" id="ARBA00022839"/>
    </source>
</evidence>
<dbReference type="PROSITE" id="PS50967">
    <property type="entry name" value="HRDC"/>
    <property type="match status" value="1"/>
</dbReference>
<dbReference type="GO" id="GO:0071044">
    <property type="term" value="P:histone mRNA catabolic process"/>
    <property type="evidence" value="ECO:0007669"/>
    <property type="project" value="TreeGrafter"/>
</dbReference>
<evidence type="ECO:0000256" key="4">
    <source>
        <dbReference type="ARBA" id="ARBA00022801"/>
    </source>
</evidence>
<dbReference type="InterPro" id="IPR045092">
    <property type="entry name" value="Rrp6-like"/>
</dbReference>
<dbReference type="SUPFAM" id="SSF47819">
    <property type="entry name" value="HRDC-like"/>
    <property type="match status" value="1"/>
</dbReference>